<evidence type="ECO:0000259" key="2">
    <source>
        <dbReference type="SMART" id="SM00992"/>
    </source>
</evidence>
<dbReference type="InterPro" id="IPR036623">
    <property type="entry name" value="Hemimethylated_DNA-bd_sf"/>
</dbReference>
<dbReference type="GO" id="GO:0003677">
    <property type="term" value="F:DNA binding"/>
    <property type="evidence" value="ECO:0007669"/>
    <property type="project" value="InterPro"/>
</dbReference>
<sequence>MAAAACSNSLRRHAACLRPGARRARCRAQTLASVEASELINREVVLFLMRMDLSTQLRRASTMENQGAVRLIQSNLEEIEAYLQELERDKRANASTAGKGSADGAASDGEEGAAATDPVAKGLQLRGDLQRAVEAEDYAECARIRDELAALEAAAFASEAAAAVRRNARGAVELHLGAKVALTAQAGGGGDKAWRGVICGFDTECCESADWRRDAGVADLPGGDKQPFYHVLIERQGSDESGEGKYSIAYVAQDNLWLTPDEDEFAHPYTYLLFLGMDSDGDYIPTRQLRERFGSERREDLEDEVDEEEEGDGTVEE</sequence>
<feature type="compositionally biased region" description="Basic and acidic residues" evidence="1">
    <location>
        <begin position="290"/>
        <end position="300"/>
    </location>
</feature>
<dbReference type="SUPFAM" id="SSF141255">
    <property type="entry name" value="YccV-like"/>
    <property type="match status" value="1"/>
</dbReference>
<dbReference type="SMART" id="SM00992">
    <property type="entry name" value="YccV-like"/>
    <property type="match status" value="1"/>
</dbReference>
<feature type="region of interest" description="Disordered" evidence="1">
    <location>
        <begin position="290"/>
        <end position="317"/>
    </location>
</feature>
<dbReference type="EMBL" id="HBHY01021276">
    <property type="protein sequence ID" value="CAE0152217.1"/>
    <property type="molecule type" value="Transcribed_RNA"/>
</dbReference>
<accession>A0A7S3C2K1</accession>
<dbReference type="InterPro" id="IPR011722">
    <property type="entry name" value="Hemimethylated_DNA-bd_dom"/>
</dbReference>
<dbReference type="Pfam" id="PF08755">
    <property type="entry name" value="YccV-like"/>
    <property type="match status" value="1"/>
</dbReference>
<dbReference type="PANTHER" id="PTHR48439:SF1">
    <property type="entry name" value="HEMIMETHYLATED DNA-BINDING DOMAIN-CONTAINING PROTEIN"/>
    <property type="match status" value="1"/>
</dbReference>
<feature type="compositionally biased region" description="Acidic residues" evidence="1">
    <location>
        <begin position="301"/>
        <end position="317"/>
    </location>
</feature>
<evidence type="ECO:0000256" key="1">
    <source>
        <dbReference type="SAM" id="MobiDB-lite"/>
    </source>
</evidence>
<dbReference type="Gene3D" id="2.30.30.390">
    <property type="entry name" value="Hemimethylated DNA-binding domain"/>
    <property type="match status" value="1"/>
</dbReference>
<gene>
    <name evidence="3" type="ORF">PSIN1315_LOCUS13621</name>
    <name evidence="4" type="ORF">PSIN1315_LOCUS13622</name>
</gene>
<reference evidence="3" key="1">
    <citation type="submission" date="2021-01" db="EMBL/GenBank/DDBJ databases">
        <authorList>
            <person name="Corre E."/>
            <person name="Pelletier E."/>
            <person name="Niang G."/>
            <person name="Scheremetjew M."/>
            <person name="Finn R."/>
            <person name="Kale V."/>
            <person name="Holt S."/>
            <person name="Cochrane G."/>
            <person name="Meng A."/>
            <person name="Brown T."/>
            <person name="Cohen L."/>
        </authorList>
    </citation>
    <scope>NUCLEOTIDE SEQUENCE</scope>
    <source>
        <strain evidence="3">RCC927</strain>
    </source>
</reference>
<proteinExistence type="predicted"/>
<evidence type="ECO:0000313" key="3">
    <source>
        <dbReference type="EMBL" id="CAE0152217.1"/>
    </source>
</evidence>
<feature type="domain" description="Hemimethylated DNA-binding" evidence="2">
    <location>
        <begin position="171"/>
        <end position="286"/>
    </location>
</feature>
<dbReference type="NCBIfam" id="TIGR02097">
    <property type="entry name" value="yccV"/>
    <property type="match status" value="1"/>
</dbReference>
<organism evidence="3">
    <name type="scientific">Prasinoderma singulare</name>
    <dbReference type="NCBI Taxonomy" id="676789"/>
    <lineage>
        <taxon>Eukaryota</taxon>
        <taxon>Viridiplantae</taxon>
        <taxon>Prasinodermophyta</taxon>
        <taxon>Prasinodermophyceae</taxon>
        <taxon>Prasinodermales</taxon>
        <taxon>Prasinodermaceae</taxon>
        <taxon>Prasinoderma</taxon>
    </lineage>
</organism>
<dbReference type="AlphaFoldDB" id="A0A7S3C2K1"/>
<dbReference type="InterPro" id="IPR053189">
    <property type="entry name" value="Clp_protease_adapter_ClpF"/>
</dbReference>
<evidence type="ECO:0000313" key="4">
    <source>
        <dbReference type="EMBL" id="CAE0152219.1"/>
    </source>
</evidence>
<feature type="region of interest" description="Disordered" evidence="1">
    <location>
        <begin position="93"/>
        <end position="119"/>
    </location>
</feature>
<dbReference type="EMBL" id="HBHY01021277">
    <property type="protein sequence ID" value="CAE0152219.1"/>
    <property type="molecule type" value="Transcribed_RNA"/>
</dbReference>
<name>A0A7S3C2K1_9VIRI</name>
<dbReference type="PANTHER" id="PTHR48439">
    <property type="entry name" value="HEMIMETHYLATED DNA-BINDING DOMAIN-CONTAINING PROTEIN"/>
    <property type="match status" value="1"/>
</dbReference>
<feature type="compositionally biased region" description="Low complexity" evidence="1">
    <location>
        <begin position="94"/>
        <end position="117"/>
    </location>
</feature>
<protein>
    <recommendedName>
        <fullName evidence="2">Hemimethylated DNA-binding domain-containing protein</fullName>
    </recommendedName>
</protein>